<proteinExistence type="predicted"/>
<dbReference type="InterPro" id="IPR037883">
    <property type="entry name" value="Knr4/Smi1-like_sf"/>
</dbReference>
<protein>
    <recommendedName>
        <fullName evidence="3">SMI1/KNR4 family protein</fullName>
    </recommendedName>
</protein>
<name>A0A328BSI2_9BACT</name>
<dbReference type="AlphaFoldDB" id="A0A328BSI2"/>
<sequence>MKDITYIGEPVSDAATFKLLPFDMQSFMLQNNGLVAYYGALHIRGCCKEPLWHSIRETWDGPNAFWRNYRNVKRSDLPFAEDAVGNQFLMRRGEVIFLDAETGEIQPLGVNFSGFIEGVQRFPDKALDLGPVGQFMEYGALLQPGELLAIYPPVCVKSEDESFELTRMPTEVRLHSLAHLYKQIIKLKPGQQIRLRKDY</sequence>
<dbReference type="SUPFAM" id="SSF160631">
    <property type="entry name" value="SMI1/KNR4-like"/>
    <property type="match status" value="1"/>
</dbReference>
<dbReference type="RefSeq" id="WP_111476285.1">
    <property type="nucleotide sequence ID" value="NZ_QHKM01000001.1"/>
</dbReference>
<keyword evidence="2" id="KW-1185">Reference proteome</keyword>
<gene>
    <name evidence="1" type="ORF">DLM85_01425</name>
</gene>
<reference evidence="2" key="1">
    <citation type="submission" date="2018-05" db="EMBL/GenBank/DDBJ databases">
        <authorList>
            <person name="Nie L."/>
        </authorList>
    </citation>
    <scope>NUCLEOTIDE SEQUENCE [LARGE SCALE GENOMIC DNA]</scope>
    <source>
        <strain evidence="2">NL</strain>
    </source>
</reference>
<dbReference type="OrthoDB" id="876295at2"/>
<evidence type="ECO:0008006" key="3">
    <source>
        <dbReference type="Google" id="ProtNLM"/>
    </source>
</evidence>
<comment type="caution">
    <text evidence="1">The sequence shown here is derived from an EMBL/GenBank/DDBJ whole genome shotgun (WGS) entry which is preliminary data.</text>
</comment>
<dbReference type="Proteomes" id="UP000248553">
    <property type="component" value="Unassembled WGS sequence"/>
</dbReference>
<accession>A0A328BSI2</accession>
<evidence type="ECO:0000313" key="1">
    <source>
        <dbReference type="EMBL" id="RAK69549.1"/>
    </source>
</evidence>
<dbReference type="EMBL" id="QHKM01000001">
    <property type="protein sequence ID" value="RAK69549.1"/>
    <property type="molecule type" value="Genomic_DNA"/>
</dbReference>
<organism evidence="1 2">
    <name type="scientific">Hymenobacter edaphi</name>
    <dbReference type="NCBI Taxonomy" id="2211146"/>
    <lineage>
        <taxon>Bacteria</taxon>
        <taxon>Pseudomonadati</taxon>
        <taxon>Bacteroidota</taxon>
        <taxon>Cytophagia</taxon>
        <taxon>Cytophagales</taxon>
        <taxon>Hymenobacteraceae</taxon>
        <taxon>Hymenobacter</taxon>
    </lineage>
</organism>
<evidence type="ECO:0000313" key="2">
    <source>
        <dbReference type="Proteomes" id="UP000248553"/>
    </source>
</evidence>